<evidence type="ECO:0008006" key="4">
    <source>
        <dbReference type="Google" id="ProtNLM"/>
    </source>
</evidence>
<dbReference type="CDD" id="cd05829">
    <property type="entry name" value="Sortase_F"/>
    <property type="match status" value="1"/>
</dbReference>
<dbReference type="AlphaFoldDB" id="A0A6J4U196"/>
<dbReference type="Gene3D" id="2.40.260.10">
    <property type="entry name" value="Sortase"/>
    <property type="match status" value="1"/>
</dbReference>
<gene>
    <name evidence="3" type="ORF">AVDCRST_MAG59-539</name>
</gene>
<keyword evidence="1" id="KW-0378">Hydrolase</keyword>
<dbReference type="InterPro" id="IPR042001">
    <property type="entry name" value="Sortase_F"/>
</dbReference>
<evidence type="ECO:0000256" key="1">
    <source>
        <dbReference type="ARBA" id="ARBA00022801"/>
    </source>
</evidence>
<proteinExistence type="predicted"/>
<dbReference type="InterPro" id="IPR023365">
    <property type="entry name" value="Sortase_dom-sf"/>
</dbReference>
<dbReference type="SUPFAM" id="SSF63817">
    <property type="entry name" value="Sortase"/>
    <property type="match status" value="1"/>
</dbReference>
<feature type="region of interest" description="Disordered" evidence="2">
    <location>
        <begin position="58"/>
        <end position="82"/>
    </location>
</feature>
<dbReference type="Pfam" id="PF04203">
    <property type="entry name" value="Sortase"/>
    <property type="match status" value="1"/>
</dbReference>
<dbReference type="EMBL" id="CADCWF010000024">
    <property type="protein sequence ID" value="CAA9538130.1"/>
    <property type="molecule type" value="Genomic_DNA"/>
</dbReference>
<name>A0A6J4U196_9BACT</name>
<dbReference type="GO" id="GO:0016787">
    <property type="term" value="F:hydrolase activity"/>
    <property type="evidence" value="ECO:0007669"/>
    <property type="project" value="UniProtKB-KW"/>
</dbReference>
<protein>
    <recommendedName>
        <fullName evidence="4">Peptidase C60, sortase A and B</fullName>
    </recommendedName>
</protein>
<sequence length="233" mass="24689">MPTPKPALGRRLTRRAIAVGVPATGLLTAVRIAAAQDDPATAESVVPVAPESATIVSTGRGEVPSFGGRRPGPFDQPSLRRTQPSGVVPVGLRIDKIGIDAGVEALQVIDGLMQDPTGPWTVAWYENLGALGQGGNVVMAGHIDYWNVGPSVFYDLAALEEDDPIAVFGADGQEYAYAVEWLRQYDADNAPLDEIVGADGRDSLTLITCGGTFDYQNARYLQRTVVRAARAEA</sequence>
<accession>A0A6J4U196</accession>
<reference evidence="3" key="1">
    <citation type="submission" date="2020-02" db="EMBL/GenBank/DDBJ databases">
        <authorList>
            <person name="Meier V. D."/>
        </authorList>
    </citation>
    <scope>NUCLEOTIDE SEQUENCE</scope>
    <source>
        <strain evidence="3">AVDCRST_MAG59</strain>
    </source>
</reference>
<dbReference type="InterPro" id="IPR005754">
    <property type="entry name" value="Sortase"/>
</dbReference>
<evidence type="ECO:0000313" key="3">
    <source>
        <dbReference type="EMBL" id="CAA9538130.1"/>
    </source>
</evidence>
<organism evidence="3">
    <name type="scientific">uncultured Thermomicrobiales bacterium</name>
    <dbReference type="NCBI Taxonomy" id="1645740"/>
    <lineage>
        <taxon>Bacteria</taxon>
        <taxon>Pseudomonadati</taxon>
        <taxon>Thermomicrobiota</taxon>
        <taxon>Thermomicrobia</taxon>
        <taxon>Thermomicrobiales</taxon>
        <taxon>environmental samples</taxon>
    </lineage>
</organism>
<evidence type="ECO:0000256" key="2">
    <source>
        <dbReference type="SAM" id="MobiDB-lite"/>
    </source>
</evidence>